<dbReference type="InterPro" id="IPR008942">
    <property type="entry name" value="ENTH_VHS"/>
</dbReference>
<sequence>MVLKIFRRIVGSKSEDLAYKMTDNSPIGPSTQDLQNLTRMSYKSKDCQKIFNVIHERIASRGKNWREKSKALTILQYFIIHGSPESLQLMQSNKSLVTPMLDYKYLDSNNHDQGRSVREKAKNLLDVLDSPERIEETKKNYKLQKENVRKSIGNGRPSTQSRNTLELLRESLFDDPDPTDLNGAFESSTTQTAPKAPGVDSEQPRMVGAMLSAIEEEH</sequence>
<feature type="region of interest" description="Disordered" evidence="1">
    <location>
        <begin position="172"/>
        <end position="218"/>
    </location>
</feature>
<evidence type="ECO:0000313" key="4">
    <source>
        <dbReference type="Proteomes" id="UP001362899"/>
    </source>
</evidence>
<dbReference type="GO" id="GO:0030125">
    <property type="term" value="C:clathrin vesicle coat"/>
    <property type="evidence" value="ECO:0007669"/>
    <property type="project" value="TreeGrafter"/>
</dbReference>
<dbReference type="SMART" id="SM00273">
    <property type="entry name" value="ENTH"/>
    <property type="match status" value="1"/>
</dbReference>
<dbReference type="SUPFAM" id="SSF48464">
    <property type="entry name" value="ENTH/VHS domain"/>
    <property type="match status" value="1"/>
</dbReference>
<evidence type="ECO:0000256" key="1">
    <source>
        <dbReference type="SAM" id="MobiDB-lite"/>
    </source>
</evidence>
<dbReference type="PANTHER" id="PTHR12276:SF110">
    <property type="entry name" value="EPSIN-1-RELATED"/>
    <property type="match status" value="1"/>
</dbReference>
<dbReference type="InterPro" id="IPR013809">
    <property type="entry name" value="ENTH"/>
</dbReference>
<organism evidence="3 4">
    <name type="scientific">Starmerella bacillaris</name>
    <name type="common">Yeast</name>
    <name type="synonym">Candida zemplinina</name>
    <dbReference type="NCBI Taxonomy" id="1247836"/>
    <lineage>
        <taxon>Eukaryota</taxon>
        <taxon>Fungi</taxon>
        <taxon>Dikarya</taxon>
        <taxon>Ascomycota</taxon>
        <taxon>Saccharomycotina</taxon>
        <taxon>Dipodascomycetes</taxon>
        <taxon>Dipodascales</taxon>
        <taxon>Trichomonascaceae</taxon>
        <taxon>Starmerella</taxon>
    </lineage>
</organism>
<dbReference type="Pfam" id="PF01417">
    <property type="entry name" value="ENTH"/>
    <property type="match status" value="1"/>
</dbReference>
<dbReference type="EMBL" id="BTGC01000008">
    <property type="protein sequence ID" value="GMM52266.1"/>
    <property type="molecule type" value="Genomic_DNA"/>
</dbReference>
<dbReference type="PROSITE" id="PS50942">
    <property type="entry name" value="ENTH"/>
    <property type="match status" value="1"/>
</dbReference>
<accession>A0AAV5RMC8</accession>
<proteinExistence type="predicted"/>
<name>A0AAV5RMC8_STABA</name>
<feature type="domain" description="ENTH" evidence="2">
    <location>
        <begin position="6"/>
        <end position="138"/>
    </location>
</feature>
<reference evidence="3 4" key="1">
    <citation type="journal article" date="2023" name="Elife">
        <title>Identification of key yeast species and microbe-microbe interactions impacting larval growth of Drosophila in the wild.</title>
        <authorList>
            <person name="Mure A."/>
            <person name="Sugiura Y."/>
            <person name="Maeda R."/>
            <person name="Honda K."/>
            <person name="Sakurai N."/>
            <person name="Takahashi Y."/>
            <person name="Watada M."/>
            <person name="Katoh T."/>
            <person name="Gotoh A."/>
            <person name="Gotoh Y."/>
            <person name="Taniguchi I."/>
            <person name="Nakamura K."/>
            <person name="Hayashi T."/>
            <person name="Katayama T."/>
            <person name="Uemura T."/>
            <person name="Hattori Y."/>
        </authorList>
    </citation>
    <scope>NUCLEOTIDE SEQUENCE [LARGE SCALE GENOMIC DNA]</scope>
    <source>
        <strain evidence="3 4">SB-73</strain>
    </source>
</reference>
<dbReference type="GO" id="GO:0007015">
    <property type="term" value="P:actin filament organization"/>
    <property type="evidence" value="ECO:0007669"/>
    <property type="project" value="TreeGrafter"/>
</dbReference>
<evidence type="ECO:0000313" key="3">
    <source>
        <dbReference type="EMBL" id="GMM52266.1"/>
    </source>
</evidence>
<evidence type="ECO:0000259" key="2">
    <source>
        <dbReference type="PROSITE" id="PS50942"/>
    </source>
</evidence>
<protein>
    <recommendedName>
        <fullName evidence="2">ENTH domain-containing protein</fullName>
    </recommendedName>
</protein>
<dbReference type="GO" id="GO:0005768">
    <property type="term" value="C:endosome"/>
    <property type="evidence" value="ECO:0007669"/>
    <property type="project" value="TreeGrafter"/>
</dbReference>
<dbReference type="GO" id="GO:0006897">
    <property type="term" value="P:endocytosis"/>
    <property type="evidence" value="ECO:0007669"/>
    <property type="project" value="TreeGrafter"/>
</dbReference>
<dbReference type="GO" id="GO:0005543">
    <property type="term" value="F:phospholipid binding"/>
    <property type="evidence" value="ECO:0007669"/>
    <property type="project" value="TreeGrafter"/>
</dbReference>
<comment type="caution">
    <text evidence="3">The sequence shown here is derived from an EMBL/GenBank/DDBJ whole genome shotgun (WGS) entry which is preliminary data.</text>
</comment>
<gene>
    <name evidence="3" type="ORF">DASB73_032290</name>
</gene>
<dbReference type="PANTHER" id="PTHR12276">
    <property type="entry name" value="EPSIN/ENT-RELATED"/>
    <property type="match status" value="1"/>
</dbReference>
<dbReference type="CDD" id="cd03571">
    <property type="entry name" value="ENTH"/>
    <property type="match status" value="1"/>
</dbReference>
<dbReference type="AlphaFoldDB" id="A0AAV5RMC8"/>
<dbReference type="GO" id="GO:0005886">
    <property type="term" value="C:plasma membrane"/>
    <property type="evidence" value="ECO:0007669"/>
    <property type="project" value="TreeGrafter"/>
</dbReference>
<dbReference type="Proteomes" id="UP001362899">
    <property type="component" value="Unassembled WGS sequence"/>
</dbReference>
<keyword evidence="4" id="KW-1185">Reference proteome</keyword>
<dbReference type="GO" id="GO:0030276">
    <property type="term" value="F:clathrin binding"/>
    <property type="evidence" value="ECO:0007669"/>
    <property type="project" value="TreeGrafter"/>
</dbReference>
<dbReference type="Gene3D" id="1.25.40.90">
    <property type="match status" value="1"/>
</dbReference>